<reference evidence="12" key="1">
    <citation type="submission" date="2020-11" db="EMBL/GenBank/DDBJ databases">
        <authorList>
            <consortium name="DOE Joint Genome Institute"/>
            <person name="Ahrendt S."/>
            <person name="Riley R."/>
            <person name="Andreopoulos W."/>
            <person name="LaButti K."/>
            <person name="Pangilinan J."/>
            <person name="Ruiz-duenas F.J."/>
            <person name="Barrasa J.M."/>
            <person name="Sanchez-Garcia M."/>
            <person name="Camarero S."/>
            <person name="Miyauchi S."/>
            <person name="Serrano A."/>
            <person name="Linde D."/>
            <person name="Babiker R."/>
            <person name="Drula E."/>
            <person name="Ayuso-Fernandez I."/>
            <person name="Pacheco R."/>
            <person name="Padilla G."/>
            <person name="Ferreira P."/>
            <person name="Barriuso J."/>
            <person name="Kellner H."/>
            <person name="Castanera R."/>
            <person name="Alfaro M."/>
            <person name="Ramirez L."/>
            <person name="Pisabarro A.G."/>
            <person name="Kuo A."/>
            <person name="Tritt A."/>
            <person name="Lipzen A."/>
            <person name="He G."/>
            <person name="Yan M."/>
            <person name="Ng V."/>
            <person name="Cullen D."/>
            <person name="Martin F."/>
            <person name="Rosso M.-N."/>
            <person name="Henrissat B."/>
            <person name="Hibbett D."/>
            <person name="Martinez A.T."/>
            <person name="Grigoriev I.V."/>
        </authorList>
    </citation>
    <scope>NUCLEOTIDE SEQUENCE</scope>
    <source>
        <strain evidence="12">AH 44721</strain>
    </source>
</reference>
<evidence type="ECO:0000256" key="7">
    <source>
        <dbReference type="ARBA" id="ARBA00022840"/>
    </source>
</evidence>
<dbReference type="EMBL" id="JADNYJ010000002">
    <property type="protein sequence ID" value="KAF8912818.1"/>
    <property type="molecule type" value="Genomic_DNA"/>
</dbReference>
<evidence type="ECO:0000256" key="8">
    <source>
        <dbReference type="ARBA" id="ARBA00047811"/>
    </source>
</evidence>
<dbReference type="SUPFAM" id="SSF56112">
    <property type="entry name" value="Protein kinase-like (PK-like)"/>
    <property type="match status" value="1"/>
</dbReference>
<dbReference type="SMART" id="SM00220">
    <property type="entry name" value="S_TKc"/>
    <property type="match status" value="1"/>
</dbReference>
<dbReference type="PANTHER" id="PTHR24056:SF107">
    <property type="entry name" value="CYCLIN-DEPENDENT KINASE 11A-RELATED"/>
    <property type="match status" value="1"/>
</dbReference>
<name>A0A9P5P0C9_GYMJU</name>
<dbReference type="Proteomes" id="UP000724874">
    <property type="component" value="Unassembled WGS sequence"/>
</dbReference>
<evidence type="ECO:0000256" key="4">
    <source>
        <dbReference type="ARBA" id="ARBA00022679"/>
    </source>
</evidence>
<dbReference type="InterPro" id="IPR008271">
    <property type="entry name" value="Ser/Thr_kinase_AS"/>
</dbReference>
<proteinExistence type="inferred from homology"/>
<dbReference type="PROSITE" id="PS00108">
    <property type="entry name" value="PROTEIN_KINASE_ST"/>
    <property type="match status" value="1"/>
</dbReference>
<keyword evidence="5" id="KW-0547">Nucleotide-binding</keyword>
<organism evidence="12 13">
    <name type="scientific">Gymnopilus junonius</name>
    <name type="common">Spectacular rustgill mushroom</name>
    <name type="synonym">Gymnopilus spectabilis subsp. junonius</name>
    <dbReference type="NCBI Taxonomy" id="109634"/>
    <lineage>
        <taxon>Eukaryota</taxon>
        <taxon>Fungi</taxon>
        <taxon>Dikarya</taxon>
        <taxon>Basidiomycota</taxon>
        <taxon>Agaricomycotina</taxon>
        <taxon>Agaricomycetes</taxon>
        <taxon>Agaricomycetidae</taxon>
        <taxon>Agaricales</taxon>
        <taxon>Agaricineae</taxon>
        <taxon>Hymenogastraceae</taxon>
        <taxon>Gymnopilus</taxon>
    </lineage>
</organism>
<dbReference type="FunFam" id="1.10.510.10:FF:000211">
    <property type="entry name" value="Cyclin-dependent kinase G-2"/>
    <property type="match status" value="1"/>
</dbReference>
<evidence type="ECO:0000256" key="6">
    <source>
        <dbReference type="ARBA" id="ARBA00022777"/>
    </source>
</evidence>
<dbReference type="FunFam" id="3.30.200.20:FF:000054">
    <property type="entry name" value="Cyclin-dependent kinase 11B"/>
    <property type="match status" value="1"/>
</dbReference>
<dbReference type="OrthoDB" id="1732493at2759"/>
<dbReference type="InterPro" id="IPR050108">
    <property type="entry name" value="CDK"/>
</dbReference>
<feature type="domain" description="Protein kinase" evidence="11">
    <location>
        <begin position="90"/>
        <end position="376"/>
    </location>
</feature>
<comment type="catalytic activity">
    <reaction evidence="9">
        <text>L-seryl-[protein] + ATP = O-phospho-L-seryl-[protein] + ADP + H(+)</text>
        <dbReference type="Rhea" id="RHEA:17989"/>
        <dbReference type="Rhea" id="RHEA-COMP:9863"/>
        <dbReference type="Rhea" id="RHEA-COMP:11604"/>
        <dbReference type="ChEBI" id="CHEBI:15378"/>
        <dbReference type="ChEBI" id="CHEBI:29999"/>
        <dbReference type="ChEBI" id="CHEBI:30616"/>
        <dbReference type="ChEBI" id="CHEBI:83421"/>
        <dbReference type="ChEBI" id="CHEBI:456216"/>
        <dbReference type="EC" id="2.7.11.22"/>
    </reaction>
</comment>
<accession>A0A9P5P0C9</accession>
<dbReference type="PROSITE" id="PS50011">
    <property type="entry name" value="PROTEIN_KINASE_DOM"/>
    <property type="match status" value="1"/>
</dbReference>
<keyword evidence="3" id="KW-0723">Serine/threonine-protein kinase</keyword>
<keyword evidence="7" id="KW-0067">ATP-binding</keyword>
<comment type="catalytic activity">
    <reaction evidence="8">
        <text>L-threonyl-[protein] + ATP = O-phospho-L-threonyl-[protein] + ADP + H(+)</text>
        <dbReference type="Rhea" id="RHEA:46608"/>
        <dbReference type="Rhea" id="RHEA-COMP:11060"/>
        <dbReference type="Rhea" id="RHEA-COMP:11605"/>
        <dbReference type="ChEBI" id="CHEBI:15378"/>
        <dbReference type="ChEBI" id="CHEBI:30013"/>
        <dbReference type="ChEBI" id="CHEBI:30616"/>
        <dbReference type="ChEBI" id="CHEBI:61977"/>
        <dbReference type="ChEBI" id="CHEBI:456216"/>
        <dbReference type="EC" id="2.7.11.22"/>
    </reaction>
</comment>
<dbReference type="CDD" id="cd07843">
    <property type="entry name" value="STKc_CDC2L1"/>
    <property type="match status" value="1"/>
</dbReference>
<dbReference type="GO" id="GO:0007346">
    <property type="term" value="P:regulation of mitotic cell cycle"/>
    <property type="evidence" value="ECO:0007669"/>
    <property type="project" value="TreeGrafter"/>
</dbReference>
<feature type="region of interest" description="Disordered" evidence="10">
    <location>
        <begin position="1"/>
        <end position="83"/>
    </location>
</feature>
<keyword evidence="6 12" id="KW-0418">Kinase</keyword>
<evidence type="ECO:0000256" key="5">
    <source>
        <dbReference type="ARBA" id="ARBA00022741"/>
    </source>
</evidence>
<evidence type="ECO:0000256" key="9">
    <source>
        <dbReference type="ARBA" id="ARBA00048367"/>
    </source>
</evidence>
<keyword evidence="13" id="KW-1185">Reference proteome</keyword>
<evidence type="ECO:0000313" key="12">
    <source>
        <dbReference type="EMBL" id="KAF8912818.1"/>
    </source>
</evidence>
<dbReference type="Gene3D" id="3.30.200.20">
    <property type="entry name" value="Phosphorylase Kinase, domain 1"/>
    <property type="match status" value="1"/>
</dbReference>
<evidence type="ECO:0000259" key="11">
    <source>
        <dbReference type="PROSITE" id="PS50011"/>
    </source>
</evidence>
<dbReference type="InterPro" id="IPR000719">
    <property type="entry name" value="Prot_kinase_dom"/>
</dbReference>
<feature type="region of interest" description="Disordered" evidence="10">
    <location>
        <begin position="387"/>
        <end position="421"/>
    </location>
</feature>
<protein>
    <recommendedName>
        <fullName evidence="2">cyclin-dependent kinase</fullName>
        <ecNumber evidence="2">2.7.11.22</ecNumber>
    </recommendedName>
</protein>
<keyword evidence="4" id="KW-0808">Transferase</keyword>
<comment type="similarity">
    <text evidence="1">Belongs to the protein kinase superfamily. CMGC Ser/Thr protein kinase family. CDC2/CDKX subfamily.</text>
</comment>
<dbReference type="InterPro" id="IPR011009">
    <property type="entry name" value="Kinase-like_dom_sf"/>
</dbReference>
<dbReference type="GO" id="GO:0004693">
    <property type="term" value="F:cyclin-dependent protein serine/threonine kinase activity"/>
    <property type="evidence" value="ECO:0007669"/>
    <property type="project" value="UniProtKB-EC"/>
</dbReference>
<dbReference type="Pfam" id="PF00069">
    <property type="entry name" value="Pkinase"/>
    <property type="match status" value="1"/>
</dbReference>
<evidence type="ECO:0000256" key="10">
    <source>
        <dbReference type="SAM" id="MobiDB-lite"/>
    </source>
</evidence>
<dbReference type="AlphaFoldDB" id="A0A9P5P0C9"/>
<evidence type="ECO:0000256" key="2">
    <source>
        <dbReference type="ARBA" id="ARBA00012425"/>
    </source>
</evidence>
<evidence type="ECO:0000256" key="3">
    <source>
        <dbReference type="ARBA" id="ARBA00022527"/>
    </source>
</evidence>
<evidence type="ECO:0000313" key="13">
    <source>
        <dbReference type="Proteomes" id="UP000724874"/>
    </source>
</evidence>
<dbReference type="InterPro" id="IPR045267">
    <property type="entry name" value="CDK11/PITSLRE_STKc"/>
</dbReference>
<dbReference type="GO" id="GO:0005524">
    <property type="term" value="F:ATP binding"/>
    <property type="evidence" value="ECO:0007669"/>
    <property type="project" value="UniProtKB-KW"/>
</dbReference>
<comment type="caution">
    <text evidence="12">The sequence shown here is derived from an EMBL/GenBank/DDBJ whole genome shotgun (WGS) entry which is preliminary data.</text>
</comment>
<sequence>MSASASEPRPSTPSKKRSKWEEEDDEEPLFVPQPKRRAKSKPSKISDNFQPPAVQVADASSTISRPMHSRFVPPRTRHPPIQPSRSVYSYERLNQIEEGSYGVVFRARDKQTGDIVALKKLKLDEEKSGFPITALREVYALMSCRHENVVGIREVVVGDTLTQVFVVMDFIEHDLKSLLTVMPSPFLQSEIKTLMLQLLSAVNHCHENWILHRDLKTSNLLMNNRGTIKVADFGLARRFGDPVGVGGLTQLVVTLWYRAPEILLGATTYSTAIDLWSVGCIFAELLLKEPLFQAQGELELISMIFKLLGAPTKSSWPDYSSLPLAKTITLPSPQPHQFRQKFPYLTSAGLDLLMSFLTYDPECRITAAEALQHPFFTESPLPKHPDLFGSFPSAAAGEKRRKPFDSPTAPRGAHLQASDESNVNMFARQDIA</sequence>
<evidence type="ECO:0000256" key="1">
    <source>
        <dbReference type="ARBA" id="ARBA00006485"/>
    </source>
</evidence>
<dbReference type="Gene3D" id="1.10.510.10">
    <property type="entry name" value="Transferase(Phosphotransferase) domain 1"/>
    <property type="match status" value="1"/>
</dbReference>
<dbReference type="PANTHER" id="PTHR24056">
    <property type="entry name" value="CELL DIVISION PROTEIN KINASE"/>
    <property type="match status" value="1"/>
</dbReference>
<dbReference type="GO" id="GO:0005634">
    <property type="term" value="C:nucleus"/>
    <property type="evidence" value="ECO:0007669"/>
    <property type="project" value="TreeGrafter"/>
</dbReference>
<gene>
    <name evidence="12" type="ORF">CPB84DRAFT_1671076</name>
</gene>
<dbReference type="EC" id="2.7.11.22" evidence="2"/>